<keyword evidence="2" id="KW-1185">Reference proteome</keyword>
<dbReference type="AlphaFoldDB" id="A0A0S1B435"/>
<dbReference type="PATRIC" id="fig|128780.6.peg.3437"/>
<reference evidence="1 2" key="1">
    <citation type="journal article" date="2015" name="Genome Announc.">
        <title>Complete Genome Sequencing of Stenotrophomonas acidaminiphila ZAC14D2_NAIMI4_2, a Multidrug-Resistant Strain Isolated from Sediments of a Polluted River in Mexico, Uncovers New Antibiotic Resistance Genes and a Novel Class-II Lasso Peptide Biosynthesis Gene Cluster.</title>
        <authorList>
            <person name="Vinuesa P."/>
            <person name="Ochoa-Sanchez L.E."/>
        </authorList>
    </citation>
    <scope>NUCLEOTIDE SEQUENCE [LARGE SCALE GENOMIC DNA]</scope>
    <source>
        <strain evidence="1 2">ZAC14D2_NAIMI4_2</strain>
    </source>
</reference>
<accession>A0A0S1B435</accession>
<gene>
    <name evidence="1" type="ORF">AOT14_33940</name>
</gene>
<dbReference type="Pfam" id="PF09684">
    <property type="entry name" value="Tail_P2_I"/>
    <property type="match status" value="1"/>
</dbReference>
<dbReference type="EMBL" id="CP012900">
    <property type="protein sequence ID" value="ALJ29734.1"/>
    <property type="molecule type" value="Genomic_DNA"/>
</dbReference>
<dbReference type="Proteomes" id="UP000061010">
    <property type="component" value="Chromosome"/>
</dbReference>
<dbReference type="InterPro" id="IPR006521">
    <property type="entry name" value="Tail_protein_I"/>
</dbReference>
<name>A0A0S1B435_9GAMM</name>
<proteinExistence type="predicted"/>
<dbReference type="KEGG" id="sacz:AOT14_33940"/>
<evidence type="ECO:0000313" key="2">
    <source>
        <dbReference type="Proteomes" id="UP000061010"/>
    </source>
</evidence>
<organism evidence="1 2">
    <name type="scientific">Stenotrophomonas acidaminiphila</name>
    <dbReference type="NCBI Taxonomy" id="128780"/>
    <lineage>
        <taxon>Bacteria</taxon>
        <taxon>Pseudomonadati</taxon>
        <taxon>Pseudomonadota</taxon>
        <taxon>Gammaproteobacteria</taxon>
        <taxon>Lysobacterales</taxon>
        <taxon>Lysobacteraceae</taxon>
        <taxon>Stenotrophomonas</taxon>
    </lineage>
</organism>
<dbReference type="NCBIfam" id="TIGR01634">
    <property type="entry name" value="tail_P2_I"/>
    <property type="match status" value="1"/>
</dbReference>
<sequence>MMLLPPNATAMERARAEVGAQLASLPVRIGDLKHPDTCPSDWLPWLAWEWSVDVWSTHWSEAQQRAAIRASPEIHRRKGTAAAVKLALGTLDWDARLIEWHKTTPKGAPYTFAVELTLDRRGFEPELYDDVERLVHASKNLRSHLTRISVVHRSPAQMRVACAVVVAEHGQVLPYQPTAIRSTASLAPAAAVITREFVSLHPQRN</sequence>
<dbReference type="OrthoDB" id="90759at2"/>
<evidence type="ECO:0000313" key="1">
    <source>
        <dbReference type="EMBL" id="ALJ29734.1"/>
    </source>
</evidence>
<protein>
    <submittedName>
        <fullName evidence="1">Phage P2 baseplate assembly gpI-like protein</fullName>
    </submittedName>
</protein>